<keyword evidence="2" id="KW-0378">Hydrolase</keyword>
<evidence type="ECO:0000313" key="2">
    <source>
        <dbReference type="EMBL" id="MER6270826.1"/>
    </source>
</evidence>
<gene>
    <name evidence="2" type="ORF">ABT211_26565</name>
</gene>
<dbReference type="Pfam" id="PF08386">
    <property type="entry name" value="Abhydrolase_4"/>
    <property type="match status" value="1"/>
</dbReference>
<dbReference type="RefSeq" id="WP_351959248.1">
    <property type="nucleotide sequence ID" value="NZ_JBEOZM010000013.1"/>
</dbReference>
<sequence length="76" mass="8190">MGRRSRAAQGLRHGCAFVGVDNGGHYVYNDGFACIDEATLGFLATGRLPDIEGEKMCSPLHSTSAFTRPAVQSKCW</sequence>
<comment type="caution">
    <text evidence="2">The sequence shown here is derived from an EMBL/GenBank/DDBJ whole genome shotgun (WGS) entry which is preliminary data.</text>
</comment>
<name>A0ABV1TLC6_9ACTN</name>
<dbReference type="Proteomes" id="UP001490365">
    <property type="component" value="Unassembled WGS sequence"/>
</dbReference>
<evidence type="ECO:0000313" key="3">
    <source>
        <dbReference type="Proteomes" id="UP001490365"/>
    </source>
</evidence>
<reference evidence="2 3" key="1">
    <citation type="submission" date="2024-06" db="EMBL/GenBank/DDBJ databases">
        <title>The Natural Products Discovery Center: Release of the First 8490 Sequenced Strains for Exploring Actinobacteria Biosynthetic Diversity.</title>
        <authorList>
            <person name="Kalkreuter E."/>
            <person name="Kautsar S.A."/>
            <person name="Yang D."/>
            <person name="Bader C.D."/>
            <person name="Teijaro C.N."/>
            <person name="Fluegel L."/>
            <person name="Davis C.M."/>
            <person name="Simpson J.R."/>
            <person name="Lauterbach L."/>
            <person name="Steele A.D."/>
            <person name="Gui C."/>
            <person name="Meng S."/>
            <person name="Li G."/>
            <person name="Viehrig K."/>
            <person name="Ye F."/>
            <person name="Su P."/>
            <person name="Kiefer A.F."/>
            <person name="Nichols A."/>
            <person name="Cepeda A.J."/>
            <person name="Yan W."/>
            <person name="Fan B."/>
            <person name="Jiang Y."/>
            <person name="Adhikari A."/>
            <person name="Zheng C.-J."/>
            <person name="Schuster L."/>
            <person name="Cowan T.M."/>
            <person name="Smanski M.J."/>
            <person name="Chevrette M.G."/>
            <person name="De Carvalho L.P.S."/>
            <person name="Shen B."/>
        </authorList>
    </citation>
    <scope>NUCLEOTIDE SEQUENCE [LARGE SCALE GENOMIC DNA]</scope>
    <source>
        <strain evidence="2 3">NPDC001694</strain>
    </source>
</reference>
<dbReference type="InterPro" id="IPR013595">
    <property type="entry name" value="Pept_S33_TAP-like_C"/>
</dbReference>
<feature type="domain" description="Peptidase S33 tripeptidyl aminopeptidase-like C-terminal" evidence="1">
    <location>
        <begin position="6"/>
        <end position="51"/>
    </location>
</feature>
<protein>
    <submittedName>
        <fullName evidence="2">Alpha/beta hydrolase</fullName>
    </submittedName>
</protein>
<dbReference type="EMBL" id="JBEOZM010000013">
    <property type="protein sequence ID" value="MER6270826.1"/>
    <property type="molecule type" value="Genomic_DNA"/>
</dbReference>
<evidence type="ECO:0000259" key="1">
    <source>
        <dbReference type="Pfam" id="PF08386"/>
    </source>
</evidence>
<accession>A0ABV1TLC6</accession>
<proteinExistence type="predicted"/>
<organism evidence="2 3">
    <name type="scientific">Streptomyces sp. 900105755</name>
    <dbReference type="NCBI Taxonomy" id="3154389"/>
    <lineage>
        <taxon>Bacteria</taxon>
        <taxon>Bacillati</taxon>
        <taxon>Actinomycetota</taxon>
        <taxon>Actinomycetes</taxon>
        <taxon>Kitasatosporales</taxon>
        <taxon>Streptomycetaceae</taxon>
        <taxon>Streptomyces</taxon>
    </lineage>
</organism>
<dbReference type="GO" id="GO:0016787">
    <property type="term" value="F:hydrolase activity"/>
    <property type="evidence" value="ECO:0007669"/>
    <property type="project" value="UniProtKB-KW"/>
</dbReference>
<keyword evidence="3" id="KW-1185">Reference proteome</keyword>